<dbReference type="AlphaFoldDB" id="A0A0B6YWB0"/>
<reference evidence="1" key="1">
    <citation type="submission" date="2014-12" db="EMBL/GenBank/DDBJ databases">
        <title>Insight into the proteome of Arion vulgaris.</title>
        <authorList>
            <person name="Aradska J."/>
            <person name="Bulat T."/>
            <person name="Smidak R."/>
            <person name="Sarate P."/>
            <person name="Gangsoo J."/>
            <person name="Sialana F."/>
            <person name="Bilban M."/>
            <person name="Lubec G."/>
        </authorList>
    </citation>
    <scope>NUCLEOTIDE SEQUENCE</scope>
    <source>
        <tissue evidence="1">Skin</tissue>
    </source>
</reference>
<protein>
    <submittedName>
        <fullName evidence="1">Uncharacterized protein</fullName>
    </submittedName>
</protein>
<name>A0A0B6YWB0_9EUPU</name>
<sequence>MSVICYCSLLGSYMQVFHILKFDISKHLLNSSAGGGQINSYVTEVKLEGGGTINSL</sequence>
<evidence type="ECO:0000313" key="1">
    <source>
        <dbReference type="EMBL" id="CEK60483.1"/>
    </source>
</evidence>
<organism evidence="1">
    <name type="scientific">Arion vulgaris</name>
    <dbReference type="NCBI Taxonomy" id="1028688"/>
    <lineage>
        <taxon>Eukaryota</taxon>
        <taxon>Metazoa</taxon>
        <taxon>Spiralia</taxon>
        <taxon>Lophotrochozoa</taxon>
        <taxon>Mollusca</taxon>
        <taxon>Gastropoda</taxon>
        <taxon>Heterobranchia</taxon>
        <taxon>Euthyneura</taxon>
        <taxon>Panpulmonata</taxon>
        <taxon>Eupulmonata</taxon>
        <taxon>Stylommatophora</taxon>
        <taxon>Helicina</taxon>
        <taxon>Arionoidea</taxon>
        <taxon>Arionidae</taxon>
        <taxon>Arion</taxon>
    </lineage>
</organism>
<feature type="non-terminal residue" evidence="1">
    <location>
        <position position="56"/>
    </location>
</feature>
<gene>
    <name evidence="1" type="primary">ORF39516</name>
</gene>
<proteinExistence type="predicted"/>
<dbReference type="EMBL" id="HACG01013618">
    <property type="protein sequence ID" value="CEK60483.1"/>
    <property type="molecule type" value="Transcribed_RNA"/>
</dbReference>
<accession>A0A0B6YWB0</accession>